<dbReference type="WBParaSite" id="MCU_006662-RA">
    <property type="protein sequence ID" value="MCU_006662-RA"/>
    <property type="gene ID" value="MCU_006662"/>
</dbReference>
<reference evidence="1" key="1">
    <citation type="submission" date="2019-11" db="UniProtKB">
        <authorList>
            <consortium name="WormBaseParasite"/>
        </authorList>
    </citation>
    <scope>IDENTIFICATION</scope>
</reference>
<dbReference type="AlphaFoldDB" id="A0A5K3FC56"/>
<organism evidence="1">
    <name type="scientific">Mesocestoides corti</name>
    <name type="common">Flatworm</name>
    <dbReference type="NCBI Taxonomy" id="53468"/>
    <lineage>
        <taxon>Eukaryota</taxon>
        <taxon>Metazoa</taxon>
        <taxon>Spiralia</taxon>
        <taxon>Lophotrochozoa</taxon>
        <taxon>Platyhelminthes</taxon>
        <taxon>Cestoda</taxon>
        <taxon>Eucestoda</taxon>
        <taxon>Cyclophyllidea</taxon>
        <taxon>Mesocestoididae</taxon>
        <taxon>Mesocestoides</taxon>
    </lineage>
</organism>
<accession>A0A5K3FC56</accession>
<name>A0A5K3FC56_MESCO</name>
<sequence>MPVEYSPSIYKYQKIFRVLDLLYELHLSPPADSSTSHWPDWSKFANPEAACTLVTQPDVFENRARSYVENHSLWSSTDSSSLESSSSSSPLSVLGWQNDSFVAMIREKIANSSQPFKNCPCCSDAGCRGYSWIDPDNMTLFSPMRLCNGKPD</sequence>
<evidence type="ECO:0000313" key="1">
    <source>
        <dbReference type="WBParaSite" id="MCU_006662-RA"/>
    </source>
</evidence>
<proteinExistence type="predicted"/>
<protein>
    <submittedName>
        <fullName evidence="1">Mediator of RNA polymerase II transcription subunit 13</fullName>
    </submittedName>
</protein>